<feature type="domain" description="UspA" evidence="2">
    <location>
        <begin position="1"/>
        <end position="168"/>
    </location>
</feature>
<gene>
    <name evidence="3" type="ORF">ACFSBW_03160</name>
</gene>
<dbReference type="SUPFAM" id="SSF52402">
    <property type="entry name" value="Adenine nucleotide alpha hydrolases-like"/>
    <property type="match status" value="1"/>
</dbReference>
<organism evidence="3 4">
    <name type="scientific">Halohasta litorea</name>
    <dbReference type="NCBI Taxonomy" id="869891"/>
    <lineage>
        <taxon>Archaea</taxon>
        <taxon>Methanobacteriati</taxon>
        <taxon>Methanobacteriota</taxon>
        <taxon>Stenosarchaea group</taxon>
        <taxon>Halobacteria</taxon>
        <taxon>Halobacteriales</taxon>
        <taxon>Haloferacaceae</taxon>
        <taxon>Halohasta</taxon>
    </lineage>
</organism>
<dbReference type="Pfam" id="PF00582">
    <property type="entry name" value="Usp"/>
    <property type="match status" value="1"/>
</dbReference>
<protein>
    <submittedName>
        <fullName evidence="3">Universal stress protein</fullName>
    </submittedName>
</protein>
<dbReference type="InterPro" id="IPR014729">
    <property type="entry name" value="Rossmann-like_a/b/a_fold"/>
</dbReference>
<dbReference type="RefSeq" id="WP_256394569.1">
    <property type="nucleotide sequence ID" value="NZ_JANHDJ010000001.1"/>
</dbReference>
<evidence type="ECO:0000259" key="2">
    <source>
        <dbReference type="Pfam" id="PF00582"/>
    </source>
</evidence>
<dbReference type="InterPro" id="IPR006015">
    <property type="entry name" value="Universal_stress_UspA"/>
</dbReference>
<accession>A0ABD6D7E1</accession>
<dbReference type="EMBL" id="JBHUDM010000001">
    <property type="protein sequence ID" value="MFD1640876.1"/>
    <property type="molecule type" value="Genomic_DNA"/>
</dbReference>
<dbReference type="CDD" id="cd00293">
    <property type="entry name" value="USP-like"/>
    <property type="match status" value="1"/>
</dbReference>
<comment type="caution">
    <text evidence="3">The sequence shown here is derived from an EMBL/GenBank/DDBJ whole genome shotgun (WGS) entry which is preliminary data.</text>
</comment>
<sequence>MYDNILYPTDGSKGAAAVLDHARNLAETYDATLHVLFVVDADHTETGMVVRRGEDGDWKTGMVKRDTEPTDGRGHMIRHEEEMRESIEEQGHHLIQETASWLADEGIETVTAVRHGVPAQTITEYAEENDIDLITMGTHGRRGIRRRLIGSVTEKVVRLSESPVMTVRLIEDE</sequence>
<dbReference type="Proteomes" id="UP001597052">
    <property type="component" value="Unassembled WGS sequence"/>
</dbReference>
<reference evidence="3 4" key="1">
    <citation type="journal article" date="2019" name="Int. J. Syst. Evol. Microbiol.">
        <title>The Global Catalogue of Microorganisms (GCM) 10K type strain sequencing project: providing services to taxonomists for standard genome sequencing and annotation.</title>
        <authorList>
            <consortium name="The Broad Institute Genomics Platform"/>
            <consortium name="The Broad Institute Genome Sequencing Center for Infectious Disease"/>
            <person name="Wu L."/>
            <person name="Ma J."/>
        </authorList>
    </citation>
    <scope>NUCLEOTIDE SEQUENCE [LARGE SCALE GENOMIC DNA]</scope>
    <source>
        <strain evidence="3 4">CGMCC 1.10593</strain>
    </source>
</reference>
<dbReference type="PRINTS" id="PR01438">
    <property type="entry name" value="UNVRSLSTRESS"/>
</dbReference>
<dbReference type="Gene3D" id="3.40.50.620">
    <property type="entry name" value="HUPs"/>
    <property type="match status" value="1"/>
</dbReference>
<comment type="similarity">
    <text evidence="1">Belongs to the universal stress protein A family.</text>
</comment>
<evidence type="ECO:0000256" key="1">
    <source>
        <dbReference type="ARBA" id="ARBA00008791"/>
    </source>
</evidence>
<evidence type="ECO:0000313" key="3">
    <source>
        <dbReference type="EMBL" id="MFD1640876.1"/>
    </source>
</evidence>
<proteinExistence type="inferred from homology"/>
<dbReference type="InterPro" id="IPR006016">
    <property type="entry name" value="UspA"/>
</dbReference>
<keyword evidence="4" id="KW-1185">Reference proteome</keyword>
<dbReference type="PANTHER" id="PTHR46268">
    <property type="entry name" value="STRESS RESPONSE PROTEIN NHAX"/>
    <property type="match status" value="1"/>
</dbReference>
<dbReference type="AlphaFoldDB" id="A0ABD6D7E1"/>
<evidence type="ECO:0000313" key="4">
    <source>
        <dbReference type="Proteomes" id="UP001597052"/>
    </source>
</evidence>
<dbReference type="PANTHER" id="PTHR46268:SF6">
    <property type="entry name" value="UNIVERSAL STRESS PROTEIN UP12"/>
    <property type="match status" value="1"/>
</dbReference>
<name>A0ABD6D7E1_9EURY</name>